<name>A0AA36GI56_CYLNA</name>
<evidence type="ECO:0000313" key="4">
    <source>
        <dbReference type="Proteomes" id="UP001176961"/>
    </source>
</evidence>
<evidence type="ECO:0000259" key="2">
    <source>
        <dbReference type="PROSITE" id="PS51186"/>
    </source>
</evidence>
<dbReference type="GO" id="GO:0005739">
    <property type="term" value="C:mitochondrion"/>
    <property type="evidence" value="ECO:0007669"/>
    <property type="project" value="InterPro"/>
</dbReference>
<feature type="domain" description="N-acetyltransferase" evidence="2">
    <location>
        <begin position="150"/>
        <end position="299"/>
    </location>
</feature>
<keyword evidence="4" id="KW-1185">Reference proteome</keyword>
<evidence type="ECO:0000313" key="3">
    <source>
        <dbReference type="EMBL" id="CAJ0592450.1"/>
    </source>
</evidence>
<dbReference type="EMBL" id="CATQJL010000112">
    <property type="protein sequence ID" value="CAJ0592450.1"/>
    <property type="molecule type" value="Genomic_DNA"/>
</dbReference>
<keyword evidence="1" id="KW-0808">Transferase</keyword>
<dbReference type="CDD" id="cd04301">
    <property type="entry name" value="NAT_SF"/>
    <property type="match status" value="1"/>
</dbReference>
<organism evidence="3 4">
    <name type="scientific">Cylicocyclus nassatus</name>
    <name type="common">Nematode worm</name>
    <dbReference type="NCBI Taxonomy" id="53992"/>
    <lineage>
        <taxon>Eukaryota</taxon>
        <taxon>Metazoa</taxon>
        <taxon>Ecdysozoa</taxon>
        <taxon>Nematoda</taxon>
        <taxon>Chromadorea</taxon>
        <taxon>Rhabditida</taxon>
        <taxon>Rhabditina</taxon>
        <taxon>Rhabditomorpha</taxon>
        <taxon>Strongyloidea</taxon>
        <taxon>Strongylidae</taxon>
        <taxon>Cylicocyclus</taxon>
    </lineage>
</organism>
<comment type="similarity">
    <text evidence="1">Belongs to the glycine N-acyltransferase family.</text>
</comment>
<dbReference type="Proteomes" id="UP001176961">
    <property type="component" value="Unassembled WGS sequence"/>
</dbReference>
<dbReference type="InterPro" id="IPR016181">
    <property type="entry name" value="Acyl_CoA_acyltransferase"/>
</dbReference>
<accession>A0AA36GI56</accession>
<gene>
    <name evidence="3" type="ORF">CYNAS_LOCUS4433</name>
</gene>
<dbReference type="InterPro" id="IPR010313">
    <property type="entry name" value="Glycine_N-acyltransferase"/>
</dbReference>
<dbReference type="PANTHER" id="PTHR15298:SF1">
    <property type="entry name" value="GLYCINE N-ACYLTRANSFERASE-LIKE PROTEIN"/>
    <property type="match status" value="1"/>
</dbReference>
<dbReference type="EC" id="2.3.1.-" evidence="1"/>
<protein>
    <recommendedName>
        <fullName evidence="1">Glycine N-acyltransferase-like protein</fullName>
        <ecNumber evidence="1">2.3.1.-</ecNumber>
    </recommendedName>
</protein>
<sequence>MDAPIESVMTLKHHSNADELKEFMNKYDKNPFFHPFWHAIKFTLEGVFPTIELSLYSYEMGTFELLIAYNKNKLTDDYIMLFCDGELNGEHFKRAMAEFFRLRPLDKRIVVVGEERIANMLSTYITENASPFRIVLYPCRMFYMNESQMEAVRELKVPELPHGYELGSADPDKDAEIITKTWRHARANEMPQTKAKLTNLPSSCVRYEGEPVGFEMMDAAGLLNHLFVLEEHRRKGLGTIIELDLAKKIINNGCKVYKCVELYNKSVLTGSERSPYWSSIKDDAGNDVLVVFAVVYKEE</sequence>
<dbReference type="AlphaFoldDB" id="A0AA36GI56"/>
<dbReference type="PANTHER" id="PTHR15298">
    <property type="entry name" value="L-COA N-ACYLTRANSFERASE-RELATED"/>
    <property type="match status" value="1"/>
</dbReference>
<reference evidence="3" key="1">
    <citation type="submission" date="2023-07" db="EMBL/GenBank/DDBJ databases">
        <authorList>
            <consortium name="CYATHOMIX"/>
        </authorList>
    </citation>
    <scope>NUCLEOTIDE SEQUENCE</scope>
    <source>
        <strain evidence="3">N/A</strain>
    </source>
</reference>
<evidence type="ECO:0000256" key="1">
    <source>
        <dbReference type="RuleBase" id="RU368002"/>
    </source>
</evidence>
<proteinExistence type="inferred from homology"/>
<dbReference type="Gene3D" id="3.40.630.30">
    <property type="match status" value="1"/>
</dbReference>
<dbReference type="PROSITE" id="PS51186">
    <property type="entry name" value="GNAT"/>
    <property type="match status" value="1"/>
</dbReference>
<dbReference type="GO" id="GO:0047961">
    <property type="term" value="F:glycine N-acyltransferase activity"/>
    <property type="evidence" value="ECO:0007669"/>
    <property type="project" value="InterPro"/>
</dbReference>
<dbReference type="InterPro" id="IPR000182">
    <property type="entry name" value="GNAT_dom"/>
</dbReference>
<comment type="caution">
    <text evidence="3">The sequence shown here is derived from an EMBL/GenBank/DDBJ whole genome shotgun (WGS) entry which is preliminary data.</text>
</comment>
<dbReference type="SUPFAM" id="SSF55729">
    <property type="entry name" value="Acyl-CoA N-acyltransferases (Nat)"/>
    <property type="match status" value="1"/>
</dbReference>
<keyword evidence="1" id="KW-0012">Acyltransferase</keyword>